<evidence type="ECO:0000256" key="4">
    <source>
        <dbReference type="PIRSR" id="PIRSR602401-1"/>
    </source>
</evidence>
<dbReference type="GO" id="GO:0020037">
    <property type="term" value="F:heme binding"/>
    <property type="evidence" value="ECO:0007669"/>
    <property type="project" value="InterPro"/>
</dbReference>
<dbReference type="GO" id="GO:0016705">
    <property type="term" value="F:oxidoreductase activity, acting on paired donors, with incorporation or reduction of molecular oxygen"/>
    <property type="evidence" value="ECO:0007669"/>
    <property type="project" value="InterPro"/>
</dbReference>
<dbReference type="Gene3D" id="1.10.630.10">
    <property type="entry name" value="Cytochrome P450"/>
    <property type="match status" value="1"/>
</dbReference>
<reference evidence="6 7" key="1">
    <citation type="submission" date="2013-03" db="EMBL/GenBank/DDBJ databases">
        <title>The Genome Sequence of Phialophora europaea CBS 101466.</title>
        <authorList>
            <consortium name="The Broad Institute Genomics Platform"/>
            <person name="Cuomo C."/>
            <person name="de Hoog S."/>
            <person name="Gorbushina A."/>
            <person name="Walker B."/>
            <person name="Young S.K."/>
            <person name="Zeng Q."/>
            <person name="Gargeya S."/>
            <person name="Fitzgerald M."/>
            <person name="Haas B."/>
            <person name="Abouelleil A."/>
            <person name="Allen A.W."/>
            <person name="Alvarado L."/>
            <person name="Arachchi H.M."/>
            <person name="Berlin A.M."/>
            <person name="Chapman S.B."/>
            <person name="Gainer-Dewar J."/>
            <person name="Goldberg J."/>
            <person name="Griggs A."/>
            <person name="Gujja S."/>
            <person name="Hansen M."/>
            <person name="Howarth C."/>
            <person name="Imamovic A."/>
            <person name="Ireland A."/>
            <person name="Larimer J."/>
            <person name="McCowan C."/>
            <person name="Murphy C."/>
            <person name="Pearson M."/>
            <person name="Poon T.W."/>
            <person name="Priest M."/>
            <person name="Roberts A."/>
            <person name="Saif S."/>
            <person name="Shea T."/>
            <person name="Sisk P."/>
            <person name="Sykes S."/>
            <person name="Wortman J."/>
            <person name="Nusbaum C."/>
            <person name="Birren B."/>
        </authorList>
    </citation>
    <scope>NUCLEOTIDE SEQUENCE [LARGE SCALE GENOMIC DNA]</scope>
    <source>
        <strain evidence="6 7">CBS 101466</strain>
    </source>
</reference>
<dbReference type="Proteomes" id="UP000030752">
    <property type="component" value="Unassembled WGS sequence"/>
</dbReference>
<keyword evidence="2 5" id="KW-0560">Oxidoreductase</keyword>
<dbReference type="STRING" id="1220924.W2S703"/>
<sequence>SLERYFVRFSKGTRSCLGINLAHAELFIAMAAVFRNFEFKLYQTEPSDVKLAHDFFLPSPRLDSKGVRVLMKA</sequence>
<evidence type="ECO:0000313" key="6">
    <source>
        <dbReference type="EMBL" id="ETN44452.1"/>
    </source>
</evidence>
<accession>W2S703</accession>
<dbReference type="Pfam" id="PF00067">
    <property type="entry name" value="p450"/>
    <property type="match status" value="1"/>
</dbReference>
<organism evidence="6 7">
    <name type="scientific">Cyphellophora europaea (strain CBS 101466)</name>
    <name type="common">Phialophora europaea</name>
    <dbReference type="NCBI Taxonomy" id="1220924"/>
    <lineage>
        <taxon>Eukaryota</taxon>
        <taxon>Fungi</taxon>
        <taxon>Dikarya</taxon>
        <taxon>Ascomycota</taxon>
        <taxon>Pezizomycotina</taxon>
        <taxon>Eurotiomycetes</taxon>
        <taxon>Chaetothyriomycetidae</taxon>
        <taxon>Chaetothyriales</taxon>
        <taxon>Cyphellophoraceae</taxon>
        <taxon>Cyphellophora</taxon>
    </lineage>
</organism>
<dbReference type="InterPro" id="IPR001128">
    <property type="entry name" value="Cyt_P450"/>
</dbReference>
<evidence type="ECO:0008006" key="8">
    <source>
        <dbReference type="Google" id="ProtNLM"/>
    </source>
</evidence>
<keyword evidence="1 4" id="KW-0479">Metal-binding</keyword>
<keyword evidence="5" id="KW-0503">Monooxygenase</keyword>
<dbReference type="PROSITE" id="PS00086">
    <property type="entry name" value="CYTOCHROME_P450"/>
    <property type="match status" value="1"/>
</dbReference>
<protein>
    <recommendedName>
        <fullName evidence="8">Cytochrome P450</fullName>
    </recommendedName>
</protein>
<dbReference type="InterPro" id="IPR036396">
    <property type="entry name" value="Cyt_P450_sf"/>
</dbReference>
<evidence type="ECO:0000256" key="2">
    <source>
        <dbReference type="ARBA" id="ARBA00023002"/>
    </source>
</evidence>
<dbReference type="PRINTS" id="PR00463">
    <property type="entry name" value="EP450I"/>
</dbReference>
<comment type="similarity">
    <text evidence="5">Belongs to the cytochrome P450 family.</text>
</comment>
<dbReference type="InterPro" id="IPR002401">
    <property type="entry name" value="Cyt_P450_E_grp-I"/>
</dbReference>
<feature type="non-terminal residue" evidence="6">
    <location>
        <position position="1"/>
    </location>
</feature>
<dbReference type="AlphaFoldDB" id="W2S703"/>
<evidence type="ECO:0000313" key="7">
    <source>
        <dbReference type="Proteomes" id="UP000030752"/>
    </source>
</evidence>
<dbReference type="VEuPathDB" id="FungiDB:HMPREF1541_10633"/>
<evidence type="ECO:0000256" key="5">
    <source>
        <dbReference type="RuleBase" id="RU000461"/>
    </source>
</evidence>
<keyword evidence="4 5" id="KW-0349">Heme</keyword>
<name>W2S703_CYPE1</name>
<proteinExistence type="inferred from homology"/>
<dbReference type="GO" id="GO:0004497">
    <property type="term" value="F:monooxygenase activity"/>
    <property type="evidence" value="ECO:0007669"/>
    <property type="project" value="UniProtKB-KW"/>
</dbReference>
<dbReference type="SUPFAM" id="SSF48264">
    <property type="entry name" value="Cytochrome P450"/>
    <property type="match status" value="1"/>
</dbReference>
<dbReference type="EMBL" id="KB822715">
    <property type="protein sequence ID" value="ETN44452.1"/>
    <property type="molecule type" value="Genomic_DNA"/>
</dbReference>
<dbReference type="GO" id="GO:0005506">
    <property type="term" value="F:iron ion binding"/>
    <property type="evidence" value="ECO:0007669"/>
    <property type="project" value="InterPro"/>
</dbReference>
<dbReference type="InterPro" id="IPR017972">
    <property type="entry name" value="Cyt_P450_CS"/>
</dbReference>
<dbReference type="GeneID" id="19977972"/>
<evidence type="ECO:0000256" key="3">
    <source>
        <dbReference type="ARBA" id="ARBA00023004"/>
    </source>
</evidence>
<evidence type="ECO:0000256" key="1">
    <source>
        <dbReference type="ARBA" id="ARBA00022723"/>
    </source>
</evidence>
<keyword evidence="7" id="KW-1185">Reference proteome</keyword>
<keyword evidence="3 4" id="KW-0408">Iron</keyword>
<gene>
    <name evidence="6" type="ORF">HMPREF1541_10633</name>
</gene>
<dbReference type="RefSeq" id="XP_008713525.1">
    <property type="nucleotide sequence ID" value="XM_008715303.1"/>
</dbReference>
<dbReference type="HOGENOM" id="CLU_2711553_0_0_1"/>
<feature type="binding site" description="axial binding residue" evidence="4">
    <location>
        <position position="16"/>
    </location>
    <ligand>
        <name>heme</name>
        <dbReference type="ChEBI" id="CHEBI:30413"/>
    </ligand>
    <ligandPart>
        <name>Fe</name>
        <dbReference type="ChEBI" id="CHEBI:18248"/>
    </ligandPart>
</feature>
<dbReference type="OrthoDB" id="3945418at2759"/>
<dbReference type="InParanoid" id="W2S703"/>
<comment type="cofactor">
    <cofactor evidence="4">
        <name>heme</name>
        <dbReference type="ChEBI" id="CHEBI:30413"/>
    </cofactor>
</comment>